<dbReference type="AlphaFoldDB" id="A0A1G2N0V0"/>
<proteinExistence type="predicted"/>
<keyword evidence="1" id="KW-0812">Transmembrane</keyword>
<protein>
    <submittedName>
        <fullName evidence="2">Uncharacterized protein</fullName>
    </submittedName>
</protein>
<keyword evidence="1" id="KW-1133">Transmembrane helix</keyword>
<feature type="transmembrane region" description="Helical" evidence="1">
    <location>
        <begin position="95"/>
        <end position="118"/>
    </location>
</feature>
<feature type="transmembrane region" description="Helical" evidence="1">
    <location>
        <begin position="52"/>
        <end position="83"/>
    </location>
</feature>
<evidence type="ECO:0000313" key="2">
    <source>
        <dbReference type="EMBL" id="OHA29714.1"/>
    </source>
</evidence>
<gene>
    <name evidence="2" type="ORF">A3F51_03235</name>
</gene>
<evidence type="ECO:0000313" key="3">
    <source>
        <dbReference type="Proteomes" id="UP000178089"/>
    </source>
</evidence>
<comment type="caution">
    <text evidence="2">The sequence shown here is derived from an EMBL/GenBank/DDBJ whole genome shotgun (WGS) entry which is preliminary data.</text>
</comment>
<keyword evidence="1" id="KW-0472">Membrane</keyword>
<dbReference type="Proteomes" id="UP000178089">
    <property type="component" value="Unassembled WGS sequence"/>
</dbReference>
<sequence>MPSLFPYLFTYEQIAPLILRLILGITLAYFGYKKMRQRGKSSGSNSTIYGAVEILVALFLIIGLFTQLAALINVIILVIKIGYKIRDRAFLTDGINYYLLLLIIAIAVIFLGSGWFAFDLPL</sequence>
<feature type="transmembrane region" description="Helical" evidence="1">
    <location>
        <begin position="14"/>
        <end position="32"/>
    </location>
</feature>
<evidence type="ECO:0000256" key="1">
    <source>
        <dbReference type="SAM" id="Phobius"/>
    </source>
</evidence>
<reference evidence="2 3" key="1">
    <citation type="journal article" date="2016" name="Nat. Commun.">
        <title>Thousands of microbial genomes shed light on interconnected biogeochemical processes in an aquifer system.</title>
        <authorList>
            <person name="Anantharaman K."/>
            <person name="Brown C.T."/>
            <person name="Hug L.A."/>
            <person name="Sharon I."/>
            <person name="Castelle C.J."/>
            <person name="Probst A.J."/>
            <person name="Thomas B.C."/>
            <person name="Singh A."/>
            <person name="Wilkins M.J."/>
            <person name="Karaoz U."/>
            <person name="Brodie E.L."/>
            <person name="Williams K.H."/>
            <person name="Hubbard S.S."/>
            <person name="Banfield J.F."/>
        </authorList>
    </citation>
    <scope>NUCLEOTIDE SEQUENCE [LARGE SCALE GENOMIC DNA]</scope>
</reference>
<accession>A0A1G2N0V0</accession>
<organism evidence="2 3">
    <name type="scientific">Candidatus Taylorbacteria bacterium RIFCSPHIGHO2_12_FULL_45_16</name>
    <dbReference type="NCBI Taxonomy" id="1802315"/>
    <lineage>
        <taxon>Bacteria</taxon>
        <taxon>Candidatus Tayloriibacteriota</taxon>
    </lineage>
</organism>
<name>A0A1G2N0V0_9BACT</name>
<dbReference type="EMBL" id="MHRT01000001">
    <property type="protein sequence ID" value="OHA29714.1"/>
    <property type="molecule type" value="Genomic_DNA"/>
</dbReference>